<sequence>MNLIKDVLAYLKQHDLVLTTAESCTAGRIIHLLSNISGSGECLDVGYVVYSVAAKKRLLAVKQKTIDSYGLTSEEVAHEMALGALKKSTANVVVATTGVAGPGTMDGIPEGTICFAWGFIVNKTRIIYTQTRQFEGNRSGVQTRGAEYALAQIPPFHQRCLEENPS</sequence>
<proteinExistence type="predicted"/>
<dbReference type="EMBL" id="LNYA01000024">
    <property type="protein sequence ID" value="KTC97654.1"/>
    <property type="molecule type" value="Genomic_DNA"/>
</dbReference>
<dbReference type="Proteomes" id="UP000054773">
    <property type="component" value="Unassembled WGS sequence"/>
</dbReference>
<dbReference type="Pfam" id="PF02464">
    <property type="entry name" value="CinA"/>
    <property type="match status" value="1"/>
</dbReference>
<accession>A0A0W0TQ88</accession>
<dbReference type="InterPro" id="IPR036653">
    <property type="entry name" value="CinA-like_C"/>
</dbReference>
<dbReference type="PATRIC" id="fig|448.7.peg.1560"/>
<dbReference type="InterPro" id="IPR008136">
    <property type="entry name" value="CinA_C"/>
</dbReference>
<name>A0A0W0TQ88_LEGER</name>
<protein>
    <submittedName>
        <fullName evidence="2">CinA-like competence damage protein</fullName>
    </submittedName>
</protein>
<reference evidence="2 3" key="1">
    <citation type="submission" date="2015-11" db="EMBL/GenBank/DDBJ databases">
        <title>Genomic analysis of 38 Legionella species identifies large and diverse effector repertoires.</title>
        <authorList>
            <person name="Burstein D."/>
            <person name="Amaro F."/>
            <person name="Zusman T."/>
            <person name="Lifshitz Z."/>
            <person name="Cohen O."/>
            <person name="Gilbert J.A."/>
            <person name="Pupko T."/>
            <person name="Shuman H.A."/>
            <person name="Segal G."/>
        </authorList>
    </citation>
    <scope>NUCLEOTIDE SEQUENCE [LARGE SCALE GENOMIC DNA]</scope>
    <source>
        <strain evidence="2 3">SE-32A-C8</strain>
    </source>
</reference>
<feature type="domain" description="CinA C-terminal" evidence="1">
    <location>
        <begin position="3"/>
        <end position="153"/>
    </location>
</feature>
<dbReference type="STRING" id="448.Lery_1493"/>
<dbReference type="NCBIfam" id="TIGR00199">
    <property type="entry name" value="PncC_domain"/>
    <property type="match status" value="1"/>
</dbReference>
<organism evidence="2 3">
    <name type="scientific">Legionella erythra</name>
    <dbReference type="NCBI Taxonomy" id="448"/>
    <lineage>
        <taxon>Bacteria</taxon>
        <taxon>Pseudomonadati</taxon>
        <taxon>Pseudomonadota</taxon>
        <taxon>Gammaproteobacteria</taxon>
        <taxon>Legionellales</taxon>
        <taxon>Legionellaceae</taxon>
        <taxon>Legionella</taxon>
    </lineage>
</organism>
<gene>
    <name evidence="2" type="ORF">Lery_1493</name>
</gene>
<keyword evidence="3" id="KW-1185">Reference proteome</keyword>
<comment type="caution">
    <text evidence="2">The sequence shown here is derived from an EMBL/GenBank/DDBJ whole genome shotgun (WGS) entry which is preliminary data.</text>
</comment>
<evidence type="ECO:0000259" key="1">
    <source>
        <dbReference type="Pfam" id="PF02464"/>
    </source>
</evidence>
<dbReference type="OrthoDB" id="9801454at2"/>
<evidence type="ECO:0000313" key="2">
    <source>
        <dbReference type="EMBL" id="KTC97654.1"/>
    </source>
</evidence>
<dbReference type="RefSeq" id="WP_058526640.1">
    <property type="nucleotide sequence ID" value="NZ_CAAAHY010000022.1"/>
</dbReference>
<dbReference type="AlphaFoldDB" id="A0A0W0TQ88"/>
<dbReference type="Gene3D" id="3.90.950.20">
    <property type="entry name" value="CinA-like"/>
    <property type="match status" value="1"/>
</dbReference>
<dbReference type="SUPFAM" id="SSF142433">
    <property type="entry name" value="CinA-like"/>
    <property type="match status" value="1"/>
</dbReference>
<evidence type="ECO:0000313" key="3">
    <source>
        <dbReference type="Proteomes" id="UP000054773"/>
    </source>
</evidence>